<evidence type="ECO:0000313" key="1">
    <source>
        <dbReference type="EMBL" id="BAD86659.1"/>
    </source>
</evidence>
<feature type="non-terminal residue" evidence="1">
    <location>
        <position position="173"/>
    </location>
</feature>
<organism evidence="1">
    <name type="scientific">Bombyx mori</name>
    <name type="common">Silk moth</name>
    <dbReference type="NCBI Taxonomy" id="7091"/>
    <lineage>
        <taxon>Eukaryota</taxon>
        <taxon>Metazoa</taxon>
        <taxon>Ecdysozoa</taxon>
        <taxon>Arthropoda</taxon>
        <taxon>Hexapoda</taxon>
        <taxon>Insecta</taxon>
        <taxon>Pterygota</taxon>
        <taxon>Neoptera</taxon>
        <taxon>Endopterygota</taxon>
        <taxon>Lepidoptera</taxon>
        <taxon>Glossata</taxon>
        <taxon>Ditrysia</taxon>
        <taxon>Bombycoidea</taxon>
        <taxon>Bombycidae</taxon>
        <taxon>Bombycinae</taxon>
        <taxon>Bombyx</taxon>
    </lineage>
</organism>
<name>Q5KTL8_BOMMO</name>
<accession>Q5KTL8</accession>
<proteinExistence type="predicted"/>
<sequence>AIEWTMSTSARDGCLYRNDFNLNSVSTYVREQFEYFLNFCKLTQFNTIPNHHGGILDFVLSALHRERVCVVRGIGALVPEDCYHPTLEVSVRWPSRRSCVGAGMPSLPLSSDPAYILDRGFQWNFRKADINVLYASFAEIDWSDIVSETHVNIALNTFYNKLYSIIDYCVPTK</sequence>
<protein>
    <submittedName>
        <fullName evidence="1">Uncharacterized protein</fullName>
    </submittedName>
</protein>
<feature type="non-terminal residue" evidence="1">
    <location>
        <position position="1"/>
    </location>
</feature>
<dbReference type="AlphaFoldDB" id="Q5KTL8"/>
<reference evidence="1" key="1">
    <citation type="journal article" date="2005" name="Insect Mol. Biol.">
        <title>Partial deletions of the W chromosome due to reciprocal translocation in the silkworm Bombyx mori.</title>
        <authorList>
            <person name="Abe H."/>
            <person name="Seki M."/>
            <person name="Ohbayashi F."/>
            <person name="Tanaka N."/>
            <person name="Yamashita J."/>
            <person name="Fujii T."/>
            <person name="Yokoyama T."/>
            <person name="Takahashi M."/>
            <person name="Banno Y."/>
            <person name="Sahara K."/>
            <person name="Yoshido A."/>
            <person name="Ihara J."/>
            <person name="Yasukochi Y."/>
            <person name="Mita K."/>
            <person name="Ajimura M."/>
            <person name="Suzuki M.G."/>
            <person name="Oshiki T."/>
            <person name="Shimada T."/>
        </authorList>
    </citation>
    <scope>NUCLEOTIDE SEQUENCE</scope>
    <source>
        <strain evidence="1">P50</strain>
    </source>
</reference>
<dbReference type="EMBL" id="AB126067">
    <property type="protein sequence ID" value="BAD86659.1"/>
    <property type="molecule type" value="Genomic_DNA"/>
</dbReference>